<evidence type="ECO:0000256" key="1">
    <source>
        <dbReference type="ARBA" id="ARBA00004219"/>
    </source>
</evidence>
<sequence>ELAAQYLTKTLYGDDPQAYGPDGKFDPNRLSEADKQMIVSLSQAVGAIAGGMTGGSLADAATTAEIAKNSVENNWLTKPEAEVLKILSSLCRGGSEDGCDAEKKLIALDKIRDEEKNLYSDKVTDELRAAGKLTLENYDEAMEPYWKDQGFFVRERDVVYSGDALSRTFPTYGELIYNKMGETAGDLKYAQPGTAVSLLVTRGLLAGLGQTVAGWKDLLSSDTSVNYFTGESVVGLDALDARVLSLADILTFGLAGASKARPVITEIESQIDNAILSKAKPSTRPSAASADADSEAGLPVTLVPLPVPRNASSLAGGPLENASQVSGRFKLEGGPHNGVLYRADNQGNITSYATYDGEGMILKRVDVTGSAHAGVPTPHVIEYGRNTLPDGVVRVQSPSTNPTVS</sequence>
<evidence type="ECO:0000256" key="3">
    <source>
        <dbReference type="ARBA" id="ARBA00022913"/>
    </source>
</evidence>
<organism evidence="7 8">
    <name type="scientific">Xanthomonas cucurbitae</name>
    <dbReference type="NCBI Taxonomy" id="56453"/>
    <lineage>
        <taxon>Bacteria</taxon>
        <taxon>Pseudomonadati</taxon>
        <taxon>Pseudomonadota</taxon>
        <taxon>Gammaproteobacteria</taxon>
        <taxon>Lysobacterales</taxon>
        <taxon>Lysobacteraceae</taxon>
        <taxon>Xanthomonas</taxon>
    </lineage>
</organism>
<dbReference type="InterPro" id="IPR029114">
    <property type="entry name" value="Ntox24"/>
</dbReference>
<dbReference type="AlphaFoldDB" id="A0A2S7D9N3"/>
<name>A0A2S7D9N3_9XANT</name>
<evidence type="ECO:0000313" key="7">
    <source>
        <dbReference type="EMBL" id="PPU70434.1"/>
    </source>
</evidence>
<keyword evidence="4" id="KW-0843">Virulence</keyword>
<accession>A0A2S7D9N3</accession>
<protein>
    <submittedName>
        <fullName evidence="7">Uncharacterized protein</fullName>
    </submittedName>
</protein>
<dbReference type="GO" id="GO:0090729">
    <property type="term" value="F:toxin activity"/>
    <property type="evidence" value="ECO:0007669"/>
    <property type="project" value="UniProtKB-KW"/>
</dbReference>
<comment type="subcellular location">
    <subcellularLocation>
        <location evidence="1">Target cell</location>
        <location evidence="1">Target cell cytoplasm</location>
    </subcellularLocation>
</comment>
<keyword evidence="3" id="KW-1266">Target cell cytoplasm</keyword>
<evidence type="ECO:0000256" key="4">
    <source>
        <dbReference type="ARBA" id="ARBA00023026"/>
    </source>
</evidence>
<keyword evidence="2" id="KW-0800">Toxin</keyword>
<dbReference type="EMBL" id="MDED01000103">
    <property type="protein sequence ID" value="PPU70434.1"/>
    <property type="molecule type" value="Genomic_DNA"/>
</dbReference>
<comment type="caution">
    <text evidence="7">The sequence shown here is derived from an EMBL/GenBank/DDBJ whole genome shotgun (WGS) entry which is preliminary data.</text>
</comment>
<dbReference type="Pfam" id="PF15529">
    <property type="entry name" value="Ntox24"/>
    <property type="match status" value="1"/>
</dbReference>
<feature type="domain" description="Bacterial toxin 24" evidence="6">
    <location>
        <begin position="332"/>
        <end position="390"/>
    </location>
</feature>
<reference evidence="7 8" key="1">
    <citation type="submission" date="2016-08" db="EMBL/GenBank/DDBJ databases">
        <authorList>
            <person name="Seilhamer J.J."/>
        </authorList>
    </citation>
    <scope>NUCLEOTIDE SEQUENCE [LARGE SCALE GENOMIC DNA]</scope>
    <source>
        <strain evidence="7 8">CFBP2542</strain>
    </source>
</reference>
<dbReference type="RefSeq" id="WP_211293043.1">
    <property type="nucleotide sequence ID" value="NZ_MDED01000103.1"/>
</dbReference>
<evidence type="ECO:0000313" key="8">
    <source>
        <dbReference type="Proteomes" id="UP000239561"/>
    </source>
</evidence>
<feature type="domain" description="VENN motif-containing" evidence="5">
    <location>
        <begin position="27"/>
        <end position="77"/>
    </location>
</feature>
<gene>
    <name evidence="7" type="ORF">XcuCFBP2542_18855</name>
</gene>
<proteinExistence type="predicted"/>
<evidence type="ECO:0000259" key="5">
    <source>
        <dbReference type="Pfam" id="PF04829"/>
    </source>
</evidence>
<evidence type="ECO:0000259" key="6">
    <source>
        <dbReference type="Pfam" id="PF15529"/>
    </source>
</evidence>
<evidence type="ECO:0000256" key="2">
    <source>
        <dbReference type="ARBA" id="ARBA00022656"/>
    </source>
</evidence>
<dbReference type="InterPro" id="IPR006914">
    <property type="entry name" value="VENN_dom"/>
</dbReference>
<dbReference type="Pfam" id="PF04829">
    <property type="entry name" value="PT-VENN"/>
    <property type="match status" value="1"/>
</dbReference>
<feature type="non-terminal residue" evidence="7">
    <location>
        <position position="1"/>
    </location>
</feature>
<dbReference type="Proteomes" id="UP000239561">
    <property type="component" value="Unassembled WGS sequence"/>
</dbReference>